<protein>
    <recommendedName>
        <fullName evidence="4">Coiled-coil domain-containing protein R3HCC1L</fullName>
    </recommendedName>
</protein>
<organism evidence="2 3">
    <name type="scientific">Candidula unifasciata</name>
    <dbReference type="NCBI Taxonomy" id="100452"/>
    <lineage>
        <taxon>Eukaryota</taxon>
        <taxon>Metazoa</taxon>
        <taxon>Spiralia</taxon>
        <taxon>Lophotrochozoa</taxon>
        <taxon>Mollusca</taxon>
        <taxon>Gastropoda</taxon>
        <taxon>Heterobranchia</taxon>
        <taxon>Euthyneura</taxon>
        <taxon>Panpulmonata</taxon>
        <taxon>Eupulmonata</taxon>
        <taxon>Stylommatophora</taxon>
        <taxon>Helicina</taxon>
        <taxon>Helicoidea</taxon>
        <taxon>Geomitridae</taxon>
        <taxon>Candidula</taxon>
    </lineage>
</organism>
<proteinExistence type="predicted"/>
<evidence type="ECO:0000256" key="1">
    <source>
        <dbReference type="SAM" id="MobiDB-lite"/>
    </source>
</evidence>
<dbReference type="Proteomes" id="UP000678393">
    <property type="component" value="Unassembled WGS sequence"/>
</dbReference>
<accession>A0A8S3ZWC5</accession>
<evidence type="ECO:0008006" key="4">
    <source>
        <dbReference type="Google" id="ProtNLM"/>
    </source>
</evidence>
<dbReference type="PANTHER" id="PTHR21678">
    <property type="entry name" value="GROWTH INHIBITION AND DIFFERENTIATION RELATED PROTEIN 88"/>
    <property type="match status" value="1"/>
</dbReference>
<dbReference type="InterPro" id="IPR012677">
    <property type="entry name" value="Nucleotide-bd_a/b_plait_sf"/>
</dbReference>
<dbReference type="AlphaFoldDB" id="A0A8S3ZWC5"/>
<reference evidence="2" key="1">
    <citation type="submission" date="2021-04" db="EMBL/GenBank/DDBJ databases">
        <authorList>
            <consortium name="Molecular Ecology Group"/>
        </authorList>
    </citation>
    <scope>NUCLEOTIDE SEQUENCE</scope>
</reference>
<dbReference type="InterPro" id="IPR039884">
    <property type="entry name" value="R3HC1/R3HCL"/>
</dbReference>
<evidence type="ECO:0000313" key="3">
    <source>
        <dbReference type="Proteomes" id="UP000678393"/>
    </source>
</evidence>
<feature type="compositionally biased region" description="Low complexity" evidence="1">
    <location>
        <begin position="1"/>
        <end position="10"/>
    </location>
</feature>
<evidence type="ECO:0000313" key="2">
    <source>
        <dbReference type="EMBL" id="CAG5132340.1"/>
    </source>
</evidence>
<keyword evidence="3" id="KW-1185">Reference proteome</keyword>
<feature type="compositionally biased region" description="Basic and acidic residues" evidence="1">
    <location>
        <begin position="95"/>
        <end position="106"/>
    </location>
</feature>
<feature type="compositionally biased region" description="Basic and acidic residues" evidence="1">
    <location>
        <begin position="145"/>
        <end position="156"/>
    </location>
</feature>
<feature type="region of interest" description="Disordered" evidence="1">
    <location>
        <begin position="244"/>
        <end position="282"/>
    </location>
</feature>
<feature type="compositionally biased region" description="Polar residues" evidence="1">
    <location>
        <begin position="249"/>
        <end position="272"/>
    </location>
</feature>
<dbReference type="OrthoDB" id="5418203at2759"/>
<comment type="caution">
    <text evidence="2">The sequence shown here is derived from an EMBL/GenBank/DDBJ whole genome shotgun (WGS) entry which is preliminary data.</text>
</comment>
<name>A0A8S3ZWC5_9EUPU</name>
<feature type="region of interest" description="Disordered" evidence="1">
    <location>
        <begin position="1"/>
        <end position="168"/>
    </location>
</feature>
<feature type="compositionally biased region" description="Basic and acidic residues" evidence="1">
    <location>
        <begin position="33"/>
        <end position="44"/>
    </location>
</feature>
<dbReference type="Gene3D" id="3.30.70.330">
    <property type="match status" value="1"/>
</dbReference>
<gene>
    <name evidence="2" type="ORF">CUNI_LOCUS17898</name>
</gene>
<dbReference type="PANTHER" id="PTHR21678:SF0">
    <property type="entry name" value="C3H1-TYPE DOMAIN-CONTAINING PROTEIN"/>
    <property type="match status" value="1"/>
</dbReference>
<sequence length="747" mass="83413">MSNPGSPTPRGRGRGRWKEMSSNERVTNWVNQREAKKLNRERWANHVTGSNSAAGDAGDVQVPTKQEGMEIESSLDRSKAKRQNVPLYVPPSLRAKKESGRKKDPSDFNQDCCAAKGPDIDDKIQNGKIGNSSDVLVRNDSYDSEEQKSVPRETSRSKGRGRGRKKPEVEIYVPRALRGAKHESKCISGTQDCNELKHRNICTEEIQPNTLFADCNIDVNALAPESCTQSPDFSDACISDKVSQDENQHYSNSQSVHHYQAGGSNSPFSHASVTKKGKYETNNSPAVHHYEVDAPASSPDISDEQPQKKSAGKSLTFEFYDPAVVAFLPSTCSVLNSSDINMSYPTDNSRQTPSVPQVSASLQQNVTEFSDSSISCDVHAQRPCIDNDHQGQVSVEKDITHNVLDVCENTKRDSQKRRMLPTDACINKSVPNFSSEQISVRGLLSCQESREEISIGYQNTQENNEQMPTNDLFDTCNTPESSEMLKLPVIDDCSKPVLTVDSAAYLECEAPEEMYKDFKTVSNNADGAEVDFSEKILTVTLLAEKTYPCDSLCQGDLTEYVGKVEIDKPKINYLNYEPKEAAVDYEAFSHILEIYDFSPDLATCDLITSFREFSSRGFDVKWVDDTHALGIFSSAIAAKEALKMIHPLLKVRPLSEASKKGQSKARHCQEFLQPYKARPETTSIAARRLVAGALGMMPLVSKEVRDLERKKLKEAKERRRQERQQKIDMWDGSFKKCAMDEENTDCR</sequence>
<dbReference type="EMBL" id="CAJHNH020005279">
    <property type="protein sequence ID" value="CAG5132340.1"/>
    <property type="molecule type" value="Genomic_DNA"/>
</dbReference>